<gene>
    <name evidence="2" type="ORF">TH606_03375</name>
</gene>
<accession>A0A177E807</accession>
<comment type="caution">
    <text evidence="2">The sequence shown here is derived from an EMBL/GenBank/DDBJ whole genome shotgun (WGS) entry which is preliminary data.</text>
</comment>
<sequence length="165" mass="19826">MGGRSRKSALRQKLAKYYRERENPLALGFLQEEIIKLNRERMEMLNENMVLLQERQQNIPKEGEEGENVSRLVIRKFASEPDKKFINRAFYEALYPITLEYQCIPLHAIFIWYLQALEMVYGEKGNQAHFNRVQKWIRRWLTNLTEEDNMKLKSEIVTWILNKFA</sequence>
<feature type="coiled-coil region" evidence="1">
    <location>
        <begin position="27"/>
        <end position="55"/>
    </location>
</feature>
<dbReference type="AlphaFoldDB" id="A0A177E807"/>
<dbReference type="STRING" id="1795632.TH606_03375"/>
<dbReference type="OrthoDB" id="9783664at2"/>
<name>A0A177E807_9BACT</name>
<evidence type="ECO:0000256" key="1">
    <source>
        <dbReference type="SAM" id="Coils"/>
    </source>
</evidence>
<evidence type="ECO:0000313" key="2">
    <source>
        <dbReference type="EMBL" id="OAG28087.1"/>
    </source>
</evidence>
<evidence type="ECO:0000313" key="3">
    <source>
        <dbReference type="Proteomes" id="UP000076964"/>
    </source>
</evidence>
<dbReference type="RefSeq" id="WP_068541291.1">
    <property type="nucleotide sequence ID" value="NZ_LSFI01000012.1"/>
</dbReference>
<proteinExistence type="predicted"/>
<organism evidence="2 3">
    <name type="scientific">Thermodesulfatator autotrophicus</name>
    <dbReference type="NCBI Taxonomy" id="1795632"/>
    <lineage>
        <taxon>Bacteria</taxon>
        <taxon>Pseudomonadati</taxon>
        <taxon>Thermodesulfobacteriota</taxon>
        <taxon>Thermodesulfobacteria</taxon>
        <taxon>Thermodesulfobacteriales</taxon>
        <taxon>Thermodesulfatatoraceae</taxon>
        <taxon>Thermodesulfatator</taxon>
    </lineage>
</organism>
<protein>
    <submittedName>
        <fullName evidence="2">Uncharacterized protein</fullName>
    </submittedName>
</protein>
<keyword evidence="1" id="KW-0175">Coiled coil</keyword>
<dbReference type="EMBL" id="LSFI01000012">
    <property type="protein sequence ID" value="OAG28087.1"/>
    <property type="molecule type" value="Genomic_DNA"/>
</dbReference>
<keyword evidence="3" id="KW-1185">Reference proteome</keyword>
<reference evidence="2 3" key="1">
    <citation type="submission" date="2016-02" db="EMBL/GenBank/DDBJ databases">
        <title>Draft genome sequence of Thermodesulfatator sp. S606.</title>
        <authorList>
            <person name="Lai Q."/>
            <person name="Cao J."/>
            <person name="Dupont S."/>
            <person name="Shao Z."/>
            <person name="Jebbar M."/>
            <person name="Alain K."/>
        </authorList>
    </citation>
    <scope>NUCLEOTIDE SEQUENCE [LARGE SCALE GENOMIC DNA]</scope>
    <source>
        <strain evidence="2 3">S606</strain>
    </source>
</reference>
<dbReference type="Proteomes" id="UP000076964">
    <property type="component" value="Unassembled WGS sequence"/>
</dbReference>